<name>A0A8D9ETG4_9HEMI</name>
<protein>
    <submittedName>
        <fullName evidence="2">Uncharacterized protein</fullName>
    </submittedName>
</protein>
<dbReference type="EMBL" id="HBUF01569174">
    <property type="protein sequence ID" value="CAG6765793.1"/>
    <property type="molecule type" value="Transcribed_RNA"/>
</dbReference>
<sequence length="154" mass="17322">MTQLLPCLSLMMLLFQICRIDSSMEDSGRGRVGWQDVNVTGGGGNPKNWENITQWLGRELCKDSVRTPANPFTCEDFKNFIMPLGVGVTAMRVSCEGDKALNGTTVCWLREKSYNSDTASKRTVFEVQFWTENPKLSHCRYANPSVYTKNNPGK</sequence>
<proteinExistence type="predicted"/>
<keyword evidence="1" id="KW-0732">Signal</keyword>
<accession>A0A8D9ETG4</accession>
<dbReference type="AlphaFoldDB" id="A0A8D9ETG4"/>
<feature type="signal peptide" evidence="1">
    <location>
        <begin position="1"/>
        <end position="22"/>
    </location>
</feature>
<evidence type="ECO:0000313" key="2">
    <source>
        <dbReference type="EMBL" id="CAG6765793.1"/>
    </source>
</evidence>
<reference evidence="2" key="1">
    <citation type="submission" date="2021-05" db="EMBL/GenBank/DDBJ databases">
        <authorList>
            <person name="Alioto T."/>
            <person name="Alioto T."/>
            <person name="Gomez Garrido J."/>
        </authorList>
    </citation>
    <scope>NUCLEOTIDE SEQUENCE</scope>
</reference>
<organism evidence="2">
    <name type="scientific">Cacopsylla melanoneura</name>
    <dbReference type="NCBI Taxonomy" id="428564"/>
    <lineage>
        <taxon>Eukaryota</taxon>
        <taxon>Metazoa</taxon>
        <taxon>Ecdysozoa</taxon>
        <taxon>Arthropoda</taxon>
        <taxon>Hexapoda</taxon>
        <taxon>Insecta</taxon>
        <taxon>Pterygota</taxon>
        <taxon>Neoptera</taxon>
        <taxon>Paraneoptera</taxon>
        <taxon>Hemiptera</taxon>
        <taxon>Sternorrhyncha</taxon>
        <taxon>Psylloidea</taxon>
        <taxon>Psyllidae</taxon>
        <taxon>Psyllinae</taxon>
        <taxon>Cacopsylla</taxon>
    </lineage>
</organism>
<feature type="chain" id="PRO_5034086674" evidence="1">
    <location>
        <begin position="23"/>
        <end position="154"/>
    </location>
</feature>
<evidence type="ECO:0000256" key="1">
    <source>
        <dbReference type="SAM" id="SignalP"/>
    </source>
</evidence>